<dbReference type="EMBL" id="LAZR01037362">
    <property type="protein sequence ID" value="KKL22409.1"/>
    <property type="molecule type" value="Genomic_DNA"/>
</dbReference>
<gene>
    <name evidence="1" type="ORF">LCGC14_2435750</name>
</gene>
<feature type="non-terminal residue" evidence="1">
    <location>
        <position position="31"/>
    </location>
</feature>
<name>A0A0F9BKH6_9ZZZZ</name>
<reference evidence="1" key="1">
    <citation type="journal article" date="2015" name="Nature">
        <title>Complex archaea that bridge the gap between prokaryotes and eukaryotes.</title>
        <authorList>
            <person name="Spang A."/>
            <person name="Saw J.H."/>
            <person name="Jorgensen S.L."/>
            <person name="Zaremba-Niedzwiedzka K."/>
            <person name="Martijn J."/>
            <person name="Lind A.E."/>
            <person name="van Eijk R."/>
            <person name="Schleper C."/>
            <person name="Guy L."/>
            <person name="Ettema T.J."/>
        </authorList>
    </citation>
    <scope>NUCLEOTIDE SEQUENCE</scope>
</reference>
<comment type="caution">
    <text evidence="1">The sequence shown here is derived from an EMBL/GenBank/DDBJ whole genome shotgun (WGS) entry which is preliminary data.</text>
</comment>
<organism evidence="1">
    <name type="scientific">marine sediment metagenome</name>
    <dbReference type="NCBI Taxonomy" id="412755"/>
    <lineage>
        <taxon>unclassified sequences</taxon>
        <taxon>metagenomes</taxon>
        <taxon>ecological metagenomes</taxon>
    </lineage>
</organism>
<accession>A0A0F9BKH6</accession>
<evidence type="ECO:0000313" key="1">
    <source>
        <dbReference type="EMBL" id="KKL22409.1"/>
    </source>
</evidence>
<proteinExistence type="predicted"/>
<protein>
    <submittedName>
        <fullName evidence="1">Uncharacterized protein</fullName>
    </submittedName>
</protein>
<dbReference type="AlphaFoldDB" id="A0A0F9BKH6"/>
<sequence length="31" mass="3217">MKILGISGSPRKSETTAGLVRTILDATGLET</sequence>